<dbReference type="Proteomes" id="UP000247609">
    <property type="component" value="Unassembled WGS sequence"/>
</dbReference>
<evidence type="ECO:0000313" key="1">
    <source>
        <dbReference type="EMBL" id="PYD75023.1"/>
    </source>
</evidence>
<gene>
    <name evidence="1" type="ORF">CFR71_11635</name>
</gene>
<dbReference type="EMBL" id="NOXG01000016">
    <property type="protein sequence ID" value="PYD75023.1"/>
    <property type="molecule type" value="Genomic_DNA"/>
</dbReference>
<name>A0A318QQK8_9PROT</name>
<reference evidence="1 2" key="1">
    <citation type="submission" date="2017-07" db="EMBL/GenBank/DDBJ databases">
        <title>A draft genome sequence of Komagataeibacter sp. T5K1.</title>
        <authorList>
            <person name="Skraban J."/>
            <person name="Cleenwerck I."/>
            <person name="Vandamme P."/>
            <person name="Trcek J."/>
        </authorList>
    </citation>
    <scope>NUCLEOTIDE SEQUENCE [LARGE SCALE GENOMIC DNA]</scope>
    <source>
        <strain evidence="1 2">T5K1</strain>
    </source>
</reference>
<accession>A0A318QQK8</accession>
<dbReference type="AlphaFoldDB" id="A0A318QQK8"/>
<sequence length="67" mass="7344">MWPPDMRGGYGVADASFPVAGKGQAWARATWRRGRIIVPGIWFFALRRAAGATAMGDVRAMMSLIVY</sequence>
<proteinExistence type="predicted"/>
<organism evidence="1 2">
    <name type="scientific">Novacetimonas pomaceti</name>
    <dbReference type="NCBI Taxonomy" id="2021998"/>
    <lineage>
        <taxon>Bacteria</taxon>
        <taxon>Pseudomonadati</taxon>
        <taxon>Pseudomonadota</taxon>
        <taxon>Alphaproteobacteria</taxon>
        <taxon>Acetobacterales</taxon>
        <taxon>Acetobacteraceae</taxon>
        <taxon>Novacetimonas</taxon>
    </lineage>
</organism>
<protein>
    <submittedName>
        <fullName evidence="1">Uncharacterized protein</fullName>
    </submittedName>
</protein>
<evidence type="ECO:0000313" key="2">
    <source>
        <dbReference type="Proteomes" id="UP000247609"/>
    </source>
</evidence>
<comment type="caution">
    <text evidence="1">The sequence shown here is derived from an EMBL/GenBank/DDBJ whole genome shotgun (WGS) entry which is preliminary data.</text>
</comment>